<accession>A0A3B3RLB3</accession>
<dbReference type="AlphaFoldDB" id="A0A3B3RLB3"/>
<name>A0A3B3RLB3_9TELE</name>
<sequence>EDCGGLPGSPAPRPGCTAPRRATCLSCWKAEPRVHRMMTANVCLKLPIKDTAFLSAETHGSLQGTFNGRFKRTHLTETTKGHPIFSGVIPYRKASIQSSGRTGILSWEGLAWSPVLLGI</sequence>
<protein>
    <submittedName>
        <fullName evidence="1">Uncharacterized protein</fullName>
    </submittedName>
</protein>
<keyword evidence="2" id="KW-1185">Reference proteome</keyword>
<evidence type="ECO:0000313" key="1">
    <source>
        <dbReference type="Ensembl" id="ENSPKIP00000019274.1"/>
    </source>
</evidence>
<evidence type="ECO:0000313" key="2">
    <source>
        <dbReference type="Proteomes" id="UP000261540"/>
    </source>
</evidence>
<reference evidence="1" key="1">
    <citation type="submission" date="2025-08" db="UniProtKB">
        <authorList>
            <consortium name="Ensembl"/>
        </authorList>
    </citation>
    <scope>IDENTIFICATION</scope>
</reference>
<dbReference type="Proteomes" id="UP000261540">
    <property type="component" value="Unplaced"/>
</dbReference>
<dbReference type="Ensembl" id="ENSPKIT00000036120.1">
    <property type="protein sequence ID" value="ENSPKIP00000019274.1"/>
    <property type="gene ID" value="ENSPKIG00000004507.1"/>
</dbReference>
<organism evidence="1 2">
    <name type="scientific">Paramormyrops kingsleyae</name>
    <dbReference type="NCBI Taxonomy" id="1676925"/>
    <lineage>
        <taxon>Eukaryota</taxon>
        <taxon>Metazoa</taxon>
        <taxon>Chordata</taxon>
        <taxon>Craniata</taxon>
        <taxon>Vertebrata</taxon>
        <taxon>Euteleostomi</taxon>
        <taxon>Actinopterygii</taxon>
        <taxon>Neopterygii</taxon>
        <taxon>Teleostei</taxon>
        <taxon>Osteoglossocephala</taxon>
        <taxon>Osteoglossomorpha</taxon>
        <taxon>Osteoglossiformes</taxon>
        <taxon>Mormyridae</taxon>
        <taxon>Paramormyrops</taxon>
    </lineage>
</organism>
<proteinExistence type="predicted"/>
<reference evidence="1" key="2">
    <citation type="submission" date="2025-09" db="UniProtKB">
        <authorList>
            <consortium name="Ensembl"/>
        </authorList>
    </citation>
    <scope>IDENTIFICATION</scope>
</reference>